<feature type="compositionally biased region" description="Low complexity" evidence="2">
    <location>
        <begin position="794"/>
        <end position="804"/>
    </location>
</feature>
<dbReference type="InterPro" id="IPR009738">
    <property type="entry name" value="BAT2_N"/>
</dbReference>
<dbReference type="AlphaFoldDB" id="A0AAW1P7W3"/>
<feature type="compositionally biased region" description="Basic and acidic residues" evidence="2">
    <location>
        <begin position="291"/>
        <end position="303"/>
    </location>
</feature>
<feature type="compositionally biased region" description="Basic and acidic residues" evidence="2">
    <location>
        <begin position="230"/>
        <end position="242"/>
    </location>
</feature>
<keyword evidence="5" id="KW-1185">Reference proteome</keyword>
<feature type="compositionally biased region" description="Gly residues" evidence="2">
    <location>
        <begin position="783"/>
        <end position="793"/>
    </location>
</feature>
<organism evidence="4 5">
    <name type="scientific">[Myrmecia] bisecta</name>
    <dbReference type="NCBI Taxonomy" id="41462"/>
    <lineage>
        <taxon>Eukaryota</taxon>
        <taxon>Viridiplantae</taxon>
        <taxon>Chlorophyta</taxon>
        <taxon>core chlorophytes</taxon>
        <taxon>Trebouxiophyceae</taxon>
        <taxon>Trebouxiales</taxon>
        <taxon>Trebouxiaceae</taxon>
        <taxon>Myrmecia</taxon>
    </lineage>
</organism>
<comment type="caution">
    <text evidence="4">The sequence shown here is derived from an EMBL/GenBank/DDBJ whole genome shotgun (WGS) entry which is preliminary data.</text>
</comment>
<dbReference type="GO" id="GO:0040029">
    <property type="term" value="P:epigenetic regulation of gene expression"/>
    <property type="evidence" value="ECO:0007669"/>
    <property type="project" value="TreeGrafter"/>
</dbReference>
<feature type="region of interest" description="Disordered" evidence="2">
    <location>
        <begin position="53"/>
        <end position="867"/>
    </location>
</feature>
<feature type="compositionally biased region" description="Basic and acidic residues" evidence="2">
    <location>
        <begin position="458"/>
        <end position="485"/>
    </location>
</feature>
<evidence type="ECO:0000256" key="2">
    <source>
        <dbReference type="SAM" id="MobiDB-lite"/>
    </source>
</evidence>
<proteinExistence type="predicted"/>
<name>A0AAW1P7W3_9CHLO</name>
<feature type="compositionally biased region" description="Pro residues" evidence="2">
    <location>
        <begin position="98"/>
        <end position="124"/>
    </location>
</feature>
<feature type="compositionally biased region" description="Polar residues" evidence="2">
    <location>
        <begin position="59"/>
        <end position="69"/>
    </location>
</feature>
<dbReference type="InterPro" id="IPR038808">
    <property type="entry name" value="MOS1-like"/>
</dbReference>
<feature type="compositionally biased region" description="Low complexity" evidence="2">
    <location>
        <begin position="847"/>
        <end position="867"/>
    </location>
</feature>
<feature type="compositionally biased region" description="Low complexity" evidence="2">
    <location>
        <begin position="762"/>
        <end position="782"/>
    </location>
</feature>
<accession>A0AAW1P7W3</accession>
<evidence type="ECO:0000313" key="4">
    <source>
        <dbReference type="EMBL" id="KAK9804712.1"/>
    </source>
</evidence>
<dbReference type="EMBL" id="JALJOR010000017">
    <property type="protein sequence ID" value="KAK9804712.1"/>
    <property type="molecule type" value="Genomic_DNA"/>
</dbReference>
<feature type="compositionally biased region" description="Polar residues" evidence="2">
    <location>
        <begin position="348"/>
        <end position="359"/>
    </location>
</feature>
<dbReference type="Proteomes" id="UP001489004">
    <property type="component" value="Unassembled WGS sequence"/>
</dbReference>
<feature type="compositionally biased region" description="Polar residues" evidence="2">
    <location>
        <begin position="313"/>
        <end position="326"/>
    </location>
</feature>
<feature type="compositionally biased region" description="Basic and acidic residues" evidence="2">
    <location>
        <begin position="588"/>
        <end position="616"/>
    </location>
</feature>
<dbReference type="PANTHER" id="PTHR34805:SF1">
    <property type="entry name" value="PROTEIN MODIFIER OF SNC1 1"/>
    <property type="match status" value="1"/>
</dbReference>
<dbReference type="PANTHER" id="PTHR34805">
    <property type="entry name" value="PROTEIN MODIFIER OF SNC1 1"/>
    <property type="match status" value="1"/>
</dbReference>
<feature type="compositionally biased region" description="Basic and acidic residues" evidence="2">
    <location>
        <begin position="150"/>
        <end position="175"/>
    </location>
</feature>
<feature type="compositionally biased region" description="Polar residues" evidence="2">
    <location>
        <begin position="407"/>
        <end position="416"/>
    </location>
</feature>
<evidence type="ECO:0000259" key="3">
    <source>
        <dbReference type="Pfam" id="PF07001"/>
    </source>
</evidence>
<evidence type="ECO:0000256" key="1">
    <source>
        <dbReference type="ARBA" id="ARBA00022553"/>
    </source>
</evidence>
<feature type="domain" description="BAT2 N-terminal" evidence="3">
    <location>
        <begin position="44"/>
        <end position="97"/>
    </location>
</feature>
<feature type="compositionally biased region" description="Basic and acidic residues" evidence="2">
    <location>
        <begin position="559"/>
        <end position="579"/>
    </location>
</feature>
<protein>
    <recommendedName>
        <fullName evidence="3">BAT2 N-terminal domain-containing protein</fullName>
    </recommendedName>
</protein>
<feature type="compositionally biased region" description="Basic residues" evidence="2">
    <location>
        <begin position="511"/>
        <end position="520"/>
    </location>
</feature>
<sequence length="867" mass="89687">MCKSALAQAAQRLPARLSARLQALLLVTRAKMHSNVGARPGARRMVSLGKVTAPKPVNLPSQRSENNGLDPNVVIVPKTSSTWGNPNADPNAGRDPSPSGPWGPQPGQPAPPAQPAPAPLPPRAIPAAVVAPPPAWGGAGVRPQGATGLLKRDEFPTLGTTKEEVEKQKTAEIADSRFAPAGRAPAGWGQDARLGPGAPPGSQGGPAVEPPGPFRGPSPQDRWGPSAERWGPRDGFEREPLADRYNGPRLDGPGHFDAAYGPGPGFGTPPGPARSQDTRSIYGGNAVPSLERAHSSSSREDQHAGAVADARANHSTARPASSSSRDWATLADEQMDFSQAPFPEDASPQRSTAEQTSSAEAVRAATRVSPAGAAQERGLASSPRDIPGLGSGDGRGAAESPSDHAELSSSHGSQPTKILRPERALARQEGRPEEGHAEPHERGEGRREDPEDSGGQAGDRRERPVRPRQERRSDRPRAGERRDQPGHGNGQDRAVGEGAAAQEHAGEGRGRRERGGKRKERREPGDRPHQAERSENEDPQDSAKDSGTANGAAKQSAEGPERSGEQRAERGGQHAERGGRGRSGRGSRGGEGRERREPRPEREHPGDADSQKRETVEGPPGLRADGSTADGSQRAKPPRRERPQSSKPSAQRNPDAAKGQGTQNGPAADPTKPSGSGSGSGSASRPHSRADPKGGSGPEGAGQRERPQPGGGAKHAAPAGRAERELYKPPPAVSDKHAELLAPRPSHISQNAFALLAEASESGAPPDKAPAKPGAAAAAAGGQKAGAAGGSEQAGGEPTANGHVGRARGGRGRSGRDRKPRSSQDAGAEGEAGSSTPQRAERSEPFGVGTTAAYAGADTGRTLVMQP</sequence>
<reference evidence="4 5" key="1">
    <citation type="journal article" date="2024" name="Nat. Commun.">
        <title>Phylogenomics reveals the evolutionary origins of lichenization in chlorophyte algae.</title>
        <authorList>
            <person name="Puginier C."/>
            <person name="Libourel C."/>
            <person name="Otte J."/>
            <person name="Skaloud P."/>
            <person name="Haon M."/>
            <person name="Grisel S."/>
            <person name="Petersen M."/>
            <person name="Berrin J.G."/>
            <person name="Delaux P.M."/>
            <person name="Dal Grande F."/>
            <person name="Keller J."/>
        </authorList>
    </citation>
    <scope>NUCLEOTIDE SEQUENCE [LARGE SCALE GENOMIC DNA]</scope>
    <source>
        <strain evidence="4 5">SAG 2043</strain>
    </source>
</reference>
<keyword evidence="1" id="KW-0597">Phosphoprotein</keyword>
<feature type="compositionally biased region" description="Basic and acidic residues" evidence="2">
    <location>
        <begin position="521"/>
        <end position="544"/>
    </location>
</feature>
<gene>
    <name evidence="4" type="ORF">WJX72_001470</name>
</gene>
<dbReference type="Pfam" id="PF07001">
    <property type="entry name" value="BAT2_N"/>
    <property type="match status" value="1"/>
</dbReference>
<feature type="compositionally biased region" description="Basic and acidic residues" evidence="2">
    <location>
        <begin position="419"/>
        <end position="449"/>
    </location>
</feature>
<evidence type="ECO:0000313" key="5">
    <source>
        <dbReference type="Proteomes" id="UP001489004"/>
    </source>
</evidence>